<sequence>MKLLAWGVPMVVAVSLSGCADPAQVRAENRAADRQRCADYGYQEGTDAFATCMERSDEKREYAEQRAEDRKARIRELALKRSGDERYPICSAATPNVELDVEGFWYAEGCRAR</sequence>
<keyword evidence="3" id="KW-1185">Reference proteome</keyword>
<evidence type="ECO:0000256" key="1">
    <source>
        <dbReference type="SAM" id="SignalP"/>
    </source>
</evidence>
<dbReference type="EMBL" id="JBHSHD010000003">
    <property type="protein sequence ID" value="MFC4819215.1"/>
    <property type="molecule type" value="Genomic_DNA"/>
</dbReference>
<dbReference type="Proteomes" id="UP001595886">
    <property type="component" value="Unassembled WGS sequence"/>
</dbReference>
<keyword evidence="1" id="KW-0732">Signal</keyword>
<accession>A0ABV9QRB8</accession>
<dbReference type="RefSeq" id="WP_380018966.1">
    <property type="nucleotide sequence ID" value="NZ_JBHSHD010000003.1"/>
</dbReference>
<proteinExistence type="predicted"/>
<evidence type="ECO:0008006" key="4">
    <source>
        <dbReference type="Google" id="ProtNLM"/>
    </source>
</evidence>
<protein>
    <recommendedName>
        <fullName evidence="4">Lipoprotein</fullName>
    </recommendedName>
</protein>
<dbReference type="PROSITE" id="PS51257">
    <property type="entry name" value="PROKAR_LIPOPROTEIN"/>
    <property type="match status" value="1"/>
</dbReference>
<gene>
    <name evidence="2" type="ORF">ACFO6Q_02705</name>
</gene>
<comment type="caution">
    <text evidence="2">The sequence shown here is derived from an EMBL/GenBank/DDBJ whole genome shotgun (WGS) entry which is preliminary data.</text>
</comment>
<reference evidence="3" key="1">
    <citation type="journal article" date="2019" name="Int. J. Syst. Evol. Microbiol.">
        <title>The Global Catalogue of Microorganisms (GCM) 10K type strain sequencing project: providing services to taxonomists for standard genome sequencing and annotation.</title>
        <authorList>
            <consortium name="The Broad Institute Genomics Platform"/>
            <consortium name="The Broad Institute Genome Sequencing Center for Infectious Disease"/>
            <person name="Wu L."/>
            <person name="Ma J."/>
        </authorList>
    </citation>
    <scope>NUCLEOTIDE SEQUENCE [LARGE SCALE GENOMIC DNA]</scope>
    <source>
        <strain evidence="3">CCUG 30340</strain>
    </source>
</reference>
<feature type="chain" id="PRO_5046517323" description="Lipoprotein" evidence="1">
    <location>
        <begin position="21"/>
        <end position="113"/>
    </location>
</feature>
<feature type="signal peptide" evidence="1">
    <location>
        <begin position="1"/>
        <end position="20"/>
    </location>
</feature>
<organism evidence="2 3">
    <name type="scientific">Dokdonella ginsengisoli</name>
    <dbReference type="NCBI Taxonomy" id="363846"/>
    <lineage>
        <taxon>Bacteria</taxon>
        <taxon>Pseudomonadati</taxon>
        <taxon>Pseudomonadota</taxon>
        <taxon>Gammaproteobacteria</taxon>
        <taxon>Lysobacterales</taxon>
        <taxon>Rhodanobacteraceae</taxon>
        <taxon>Dokdonella</taxon>
    </lineage>
</organism>
<evidence type="ECO:0000313" key="2">
    <source>
        <dbReference type="EMBL" id="MFC4819215.1"/>
    </source>
</evidence>
<name>A0ABV9QRB8_9GAMM</name>
<evidence type="ECO:0000313" key="3">
    <source>
        <dbReference type="Proteomes" id="UP001595886"/>
    </source>
</evidence>